<keyword evidence="3 14" id="KW-0813">Transport</keyword>
<evidence type="ECO:0000256" key="13">
    <source>
        <dbReference type="ARBA" id="ARBA00023237"/>
    </source>
</evidence>
<evidence type="ECO:0000256" key="5">
    <source>
        <dbReference type="ARBA" id="ARBA00022496"/>
    </source>
</evidence>
<comment type="subcellular location">
    <subcellularLocation>
        <location evidence="1 14">Cell outer membrane</location>
        <topology evidence="1 14">Multi-pass membrane protein</topology>
    </subcellularLocation>
</comment>
<dbReference type="InterPro" id="IPR000531">
    <property type="entry name" value="Beta-barrel_TonB"/>
</dbReference>
<dbReference type="GO" id="GO:0015344">
    <property type="term" value="F:siderophore uptake transmembrane transporter activity"/>
    <property type="evidence" value="ECO:0007669"/>
    <property type="project" value="TreeGrafter"/>
</dbReference>
<evidence type="ECO:0000256" key="3">
    <source>
        <dbReference type="ARBA" id="ARBA00022448"/>
    </source>
</evidence>
<dbReference type="PATRIC" id="fig|1449350.3.peg.3439"/>
<keyword evidence="4 14" id="KW-1134">Transmembrane beta strand</keyword>
<dbReference type="Pfam" id="PF07715">
    <property type="entry name" value="Plug"/>
    <property type="match status" value="1"/>
</dbReference>
<feature type="domain" description="TonB-dependent receptor plug" evidence="18">
    <location>
        <begin position="67"/>
        <end position="168"/>
    </location>
</feature>
<feature type="signal peptide" evidence="16">
    <location>
        <begin position="1"/>
        <end position="25"/>
    </location>
</feature>
<feature type="chain" id="PRO_5004977804" evidence="16">
    <location>
        <begin position="26"/>
        <end position="698"/>
    </location>
</feature>
<evidence type="ECO:0000256" key="9">
    <source>
        <dbReference type="ARBA" id="ARBA00023065"/>
    </source>
</evidence>
<evidence type="ECO:0000256" key="10">
    <source>
        <dbReference type="ARBA" id="ARBA00023077"/>
    </source>
</evidence>
<keyword evidence="9" id="KW-0406">Ion transport</keyword>
<protein>
    <submittedName>
        <fullName evidence="19">Ligand-gated channel</fullName>
    </submittedName>
</protein>
<accession>X7EE85</accession>
<evidence type="ECO:0000259" key="17">
    <source>
        <dbReference type="Pfam" id="PF00593"/>
    </source>
</evidence>
<keyword evidence="6 14" id="KW-0812">Transmembrane</keyword>
<gene>
    <name evidence="19" type="ORF">OCH239_10550</name>
</gene>
<proteinExistence type="inferred from homology"/>
<dbReference type="PROSITE" id="PS52016">
    <property type="entry name" value="TONB_DEPENDENT_REC_3"/>
    <property type="match status" value="1"/>
</dbReference>
<evidence type="ECO:0000256" key="15">
    <source>
        <dbReference type="RuleBase" id="RU003357"/>
    </source>
</evidence>
<evidence type="ECO:0000259" key="18">
    <source>
        <dbReference type="Pfam" id="PF07715"/>
    </source>
</evidence>
<dbReference type="FunFam" id="2.170.130.10:FF:000001">
    <property type="entry name" value="Catecholate siderophore TonB-dependent receptor"/>
    <property type="match status" value="1"/>
</dbReference>
<organism evidence="19 20">
    <name type="scientific">Roseivivax halodurans JCM 10272</name>
    <dbReference type="NCBI Taxonomy" id="1449350"/>
    <lineage>
        <taxon>Bacteria</taxon>
        <taxon>Pseudomonadati</taxon>
        <taxon>Pseudomonadota</taxon>
        <taxon>Alphaproteobacteria</taxon>
        <taxon>Rhodobacterales</taxon>
        <taxon>Roseobacteraceae</taxon>
        <taxon>Roseivivax</taxon>
    </lineage>
</organism>
<evidence type="ECO:0000256" key="6">
    <source>
        <dbReference type="ARBA" id="ARBA00022692"/>
    </source>
</evidence>
<evidence type="ECO:0000256" key="14">
    <source>
        <dbReference type="PROSITE-ProRule" id="PRU01360"/>
    </source>
</evidence>
<keyword evidence="20" id="KW-1185">Reference proteome</keyword>
<dbReference type="Pfam" id="PF00593">
    <property type="entry name" value="TonB_dep_Rec_b-barrel"/>
    <property type="match status" value="1"/>
</dbReference>
<dbReference type="EMBL" id="JALZ01000027">
    <property type="protein sequence ID" value="ETX13413.1"/>
    <property type="molecule type" value="Genomic_DNA"/>
</dbReference>
<keyword evidence="8" id="KW-0408">Iron</keyword>
<dbReference type="Gene3D" id="2.170.130.10">
    <property type="entry name" value="TonB-dependent receptor, plug domain"/>
    <property type="match status" value="1"/>
</dbReference>
<name>X7EE85_9RHOB</name>
<evidence type="ECO:0000256" key="12">
    <source>
        <dbReference type="ARBA" id="ARBA00023170"/>
    </source>
</evidence>
<sequence>MRSTYRAFLLAGASATALVPALARAQDDGSSIELDPIFVTATTDTTAQAEGYVADYSQAATKSDTPVAETPQSISVVTAQQIDDQNAQTLGQALRYTAGVLGEPFGVDPRFDSPTIRGFEARGSQYVNGLRQLRYLGAPAYETYALQQVEVLRGPNSSLYGAGSPAGIINQVQKRAQSFDFGEVGVGFDDNGSNQVFFDFNRTATEDLSFRLTGIGKDFNSQIDELGNERGYVGLAARWRPTDRTTIDFISSYTDDSPISPPGIPAALVDQGDDDDLRELYTGEENWDESDRQIFNLGYELNHELPNGWALSQGFRYEEFDWEYYGHYVNGTANGGTEITRGANRQVEHNSGINLDTRLTGEIATGAATHDLLFGIDIRRYEADTITEFYYGENLDWQDPDYGNIPTGDAWYVSTPDITQTQIGAYAQDEITAGRLRGSFALRYDWSKQEGTTFTNFAGEGDIDQTDDALTGRAGLGYEVAPGTLVYANYSTSFDPVIGVDGAGDQLKPLEARQFEVGAKYQPDSFNGLFTAAIYDLRQENLTVNLGAPLGQRQIGEVQSYGLELEAVAELRQGLNFRASYAYNETEQIEPDGANDGNELPNAPNHLAGIWLDQSFDSGFRIGGGARYIGDRKGDLANTYDIDDVTVVDLAAGYSRDNMEISMNVDNMFDNVYVSSCGSFGCYYGEGRTFSAKVSYKW</sequence>
<keyword evidence="12" id="KW-0675">Receptor</keyword>
<dbReference type="GO" id="GO:0038023">
    <property type="term" value="F:signaling receptor activity"/>
    <property type="evidence" value="ECO:0007669"/>
    <property type="project" value="InterPro"/>
</dbReference>
<comment type="caution">
    <text evidence="19">The sequence shown here is derived from an EMBL/GenBank/DDBJ whole genome shotgun (WGS) entry which is preliminary data.</text>
</comment>
<dbReference type="STRING" id="1449350.OCH239_10550"/>
<dbReference type="InterPro" id="IPR010105">
    <property type="entry name" value="TonB_sidphr_rcpt"/>
</dbReference>
<dbReference type="InterPro" id="IPR039426">
    <property type="entry name" value="TonB-dep_rcpt-like"/>
</dbReference>
<evidence type="ECO:0000256" key="7">
    <source>
        <dbReference type="ARBA" id="ARBA00022729"/>
    </source>
</evidence>
<dbReference type="SUPFAM" id="SSF56935">
    <property type="entry name" value="Porins"/>
    <property type="match status" value="1"/>
</dbReference>
<evidence type="ECO:0000313" key="20">
    <source>
        <dbReference type="Proteomes" id="UP000022447"/>
    </source>
</evidence>
<dbReference type="InterPro" id="IPR036942">
    <property type="entry name" value="Beta-barrel_TonB_sf"/>
</dbReference>
<comment type="similarity">
    <text evidence="2 14 15">Belongs to the TonB-dependent receptor family.</text>
</comment>
<keyword evidence="13 14" id="KW-0998">Cell outer membrane</keyword>
<dbReference type="NCBIfam" id="TIGR01783">
    <property type="entry name" value="TonB-siderophor"/>
    <property type="match status" value="1"/>
</dbReference>
<keyword evidence="11 14" id="KW-0472">Membrane</keyword>
<dbReference type="GO" id="GO:0009279">
    <property type="term" value="C:cell outer membrane"/>
    <property type="evidence" value="ECO:0007669"/>
    <property type="project" value="UniProtKB-SubCell"/>
</dbReference>
<keyword evidence="10 15" id="KW-0798">TonB box</keyword>
<keyword evidence="5" id="KW-0410">Iron transport</keyword>
<dbReference type="InterPro" id="IPR012910">
    <property type="entry name" value="Plug_dom"/>
</dbReference>
<dbReference type="OrthoDB" id="9760333at2"/>
<dbReference type="CDD" id="cd01347">
    <property type="entry name" value="ligand_gated_channel"/>
    <property type="match status" value="1"/>
</dbReference>
<dbReference type="GO" id="GO:0015891">
    <property type="term" value="P:siderophore transport"/>
    <property type="evidence" value="ECO:0007669"/>
    <property type="project" value="InterPro"/>
</dbReference>
<evidence type="ECO:0000256" key="8">
    <source>
        <dbReference type="ARBA" id="ARBA00023004"/>
    </source>
</evidence>
<dbReference type="AlphaFoldDB" id="X7EE85"/>
<dbReference type="RefSeq" id="WP_037265199.1">
    <property type="nucleotide sequence ID" value="NZ_JALZ01000027.1"/>
</dbReference>
<evidence type="ECO:0000256" key="16">
    <source>
        <dbReference type="SAM" id="SignalP"/>
    </source>
</evidence>
<dbReference type="Gene3D" id="2.40.170.20">
    <property type="entry name" value="TonB-dependent receptor, beta-barrel domain"/>
    <property type="match status" value="1"/>
</dbReference>
<feature type="domain" description="TonB-dependent receptor-like beta-barrel" evidence="17">
    <location>
        <begin position="239"/>
        <end position="667"/>
    </location>
</feature>
<dbReference type="Proteomes" id="UP000022447">
    <property type="component" value="Unassembled WGS sequence"/>
</dbReference>
<dbReference type="PANTHER" id="PTHR32552">
    <property type="entry name" value="FERRICHROME IRON RECEPTOR-RELATED"/>
    <property type="match status" value="1"/>
</dbReference>
<reference evidence="19 20" key="1">
    <citation type="submission" date="2014-01" db="EMBL/GenBank/DDBJ databases">
        <title>Roseivivax halodurans JCM 10272 Genome Sequencing.</title>
        <authorList>
            <person name="Lai Q."/>
            <person name="Li G."/>
            <person name="Shao Z."/>
        </authorList>
    </citation>
    <scope>NUCLEOTIDE SEQUENCE [LARGE SCALE GENOMIC DNA]</scope>
    <source>
        <strain evidence="19 20">JCM 10272</strain>
    </source>
</reference>
<keyword evidence="7 16" id="KW-0732">Signal</keyword>
<evidence type="ECO:0000256" key="2">
    <source>
        <dbReference type="ARBA" id="ARBA00009810"/>
    </source>
</evidence>
<dbReference type="InterPro" id="IPR037066">
    <property type="entry name" value="Plug_dom_sf"/>
</dbReference>
<evidence type="ECO:0000313" key="19">
    <source>
        <dbReference type="EMBL" id="ETX13413.1"/>
    </source>
</evidence>
<evidence type="ECO:0000256" key="11">
    <source>
        <dbReference type="ARBA" id="ARBA00023136"/>
    </source>
</evidence>
<evidence type="ECO:0000256" key="1">
    <source>
        <dbReference type="ARBA" id="ARBA00004571"/>
    </source>
</evidence>
<evidence type="ECO:0000256" key="4">
    <source>
        <dbReference type="ARBA" id="ARBA00022452"/>
    </source>
</evidence>
<dbReference type="eggNOG" id="COG4774">
    <property type="taxonomic scope" value="Bacteria"/>
</dbReference>
<dbReference type="PANTHER" id="PTHR32552:SF68">
    <property type="entry name" value="FERRICHROME OUTER MEMBRANE TRANSPORTER_PHAGE RECEPTOR"/>
    <property type="match status" value="1"/>
</dbReference>